<accession>A0A5S9MHD2</accession>
<gene>
    <name evidence="1" type="ORF">BsIDN1_61210</name>
</gene>
<organism evidence="1 2">
    <name type="scientific">Bacillus safensis</name>
    <dbReference type="NCBI Taxonomy" id="561879"/>
    <lineage>
        <taxon>Bacteria</taxon>
        <taxon>Bacillati</taxon>
        <taxon>Bacillota</taxon>
        <taxon>Bacilli</taxon>
        <taxon>Bacillales</taxon>
        <taxon>Bacillaceae</taxon>
        <taxon>Bacillus</taxon>
    </lineage>
</organism>
<dbReference type="EMBL" id="AP021906">
    <property type="protein sequence ID" value="BBP92503.1"/>
    <property type="molecule type" value="Genomic_DNA"/>
</dbReference>
<name>A0A5S9MHD2_BACIA</name>
<sequence>MKGKDHLIVNSKGDSYVSYADYAIALVDEVEQAAHVGERFLPLYLKLNNQFHDRLKMINGESNV</sequence>
<evidence type="ECO:0000313" key="2">
    <source>
        <dbReference type="Proteomes" id="UP000464658"/>
    </source>
</evidence>
<evidence type="ECO:0000313" key="1">
    <source>
        <dbReference type="EMBL" id="BBP92503.1"/>
    </source>
</evidence>
<dbReference type="Proteomes" id="UP000464658">
    <property type="component" value="Chromosome"/>
</dbReference>
<reference evidence="1 2" key="1">
    <citation type="submission" date="2019-12" db="EMBL/GenBank/DDBJ databases">
        <title>Full genome sequence of a Bacillus safensis strain isolated from commercially available natto in Indonesia.</title>
        <authorList>
            <person name="Yoshida M."/>
            <person name="Uomi M."/>
            <person name="Waturangi D."/>
            <person name="Ekaputri J.J."/>
            <person name="Setiamarga D.H.E."/>
        </authorList>
    </citation>
    <scope>NUCLEOTIDE SEQUENCE [LARGE SCALE GENOMIC DNA]</scope>
    <source>
        <strain evidence="1 2">IDN1</strain>
    </source>
</reference>
<proteinExistence type="predicted"/>
<dbReference type="Gene3D" id="3.40.50.720">
    <property type="entry name" value="NAD(P)-binding Rossmann-like Domain"/>
    <property type="match status" value="1"/>
</dbReference>
<protein>
    <submittedName>
        <fullName evidence="1">Uncharacterized protein</fullName>
    </submittedName>
</protein>
<dbReference type="AlphaFoldDB" id="A0A5S9MHD2"/>